<comment type="caution">
    <text evidence="1">The sequence shown here is derived from an EMBL/GenBank/DDBJ whole genome shotgun (WGS) entry which is preliminary data.</text>
</comment>
<evidence type="ECO:0000313" key="2">
    <source>
        <dbReference type="Proteomes" id="UP000299102"/>
    </source>
</evidence>
<evidence type="ECO:0000313" key="1">
    <source>
        <dbReference type="EMBL" id="GBP38368.1"/>
    </source>
</evidence>
<organism evidence="1 2">
    <name type="scientific">Eumeta variegata</name>
    <name type="common">Bagworm moth</name>
    <name type="synonym">Eumeta japonica</name>
    <dbReference type="NCBI Taxonomy" id="151549"/>
    <lineage>
        <taxon>Eukaryota</taxon>
        <taxon>Metazoa</taxon>
        <taxon>Ecdysozoa</taxon>
        <taxon>Arthropoda</taxon>
        <taxon>Hexapoda</taxon>
        <taxon>Insecta</taxon>
        <taxon>Pterygota</taxon>
        <taxon>Neoptera</taxon>
        <taxon>Endopterygota</taxon>
        <taxon>Lepidoptera</taxon>
        <taxon>Glossata</taxon>
        <taxon>Ditrysia</taxon>
        <taxon>Tineoidea</taxon>
        <taxon>Psychidae</taxon>
        <taxon>Oiketicinae</taxon>
        <taxon>Eumeta</taxon>
    </lineage>
</organism>
<gene>
    <name evidence="1" type="ORF">EVAR_36321_1</name>
</gene>
<accession>A0A4C1VGY3</accession>
<sequence>MPPTAPEGGDDVAGVGERILEEGGFMFERMYLLCMFTNNFVNCTHRTGKLLCERLHPLGGIVTKPGSDDGRNERN</sequence>
<dbReference type="AlphaFoldDB" id="A0A4C1VGY3"/>
<keyword evidence="2" id="KW-1185">Reference proteome</keyword>
<dbReference type="Proteomes" id="UP000299102">
    <property type="component" value="Unassembled WGS sequence"/>
</dbReference>
<proteinExistence type="predicted"/>
<name>A0A4C1VGY3_EUMVA</name>
<protein>
    <submittedName>
        <fullName evidence="1">Uncharacterized protein</fullName>
    </submittedName>
</protein>
<dbReference type="EMBL" id="BGZK01000347">
    <property type="protein sequence ID" value="GBP38368.1"/>
    <property type="molecule type" value="Genomic_DNA"/>
</dbReference>
<reference evidence="1 2" key="1">
    <citation type="journal article" date="2019" name="Commun. Biol.">
        <title>The bagworm genome reveals a unique fibroin gene that provides high tensile strength.</title>
        <authorList>
            <person name="Kono N."/>
            <person name="Nakamura H."/>
            <person name="Ohtoshi R."/>
            <person name="Tomita M."/>
            <person name="Numata K."/>
            <person name="Arakawa K."/>
        </authorList>
    </citation>
    <scope>NUCLEOTIDE SEQUENCE [LARGE SCALE GENOMIC DNA]</scope>
</reference>